<evidence type="ECO:0000313" key="4">
    <source>
        <dbReference type="Proteomes" id="UP000320443"/>
    </source>
</evidence>
<name>A0A553FMP3_9CORY</name>
<dbReference type="Pfam" id="PF05270">
    <property type="entry name" value="AbfB"/>
    <property type="match status" value="1"/>
</dbReference>
<organism evidence="3 4">
    <name type="scientific">Corynebacterium hiratae</name>
    <dbReference type="NCBI Taxonomy" id="3139423"/>
    <lineage>
        <taxon>Bacteria</taxon>
        <taxon>Bacillati</taxon>
        <taxon>Actinomycetota</taxon>
        <taxon>Actinomycetes</taxon>
        <taxon>Mycobacteriales</taxon>
        <taxon>Corynebacteriaceae</taxon>
        <taxon>Corynebacterium</taxon>
    </lineage>
</organism>
<dbReference type="RefSeq" id="WP_144014127.1">
    <property type="nucleotide sequence ID" value="NZ_VKDK01000036.1"/>
</dbReference>
<keyword evidence="1" id="KW-0732">Signal</keyword>
<evidence type="ECO:0000256" key="1">
    <source>
        <dbReference type="SAM" id="SignalP"/>
    </source>
</evidence>
<dbReference type="EMBL" id="VKDK01000036">
    <property type="protein sequence ID" value="TRX58515.1"/>
    <property type="molecule type" value="Genomic_DNA"/>
</dbReference>
<dbReference type="AlphaFoldDB" id="A0A553FMP3"/>
<dbReference type="InterPro" id="IPR036195">
    <property type="entry name" value="AbfB_ABD_sf"/>
</dbReference>
<dbReference type="InterPro" id="IPR007934">
    <property type="entry name" value="AbfB_ABD"/>
</dbReference>
<reference evidence="3 4" key="1">
    <citation type="submission" date="2019-07" db="EMBL/GenBank/DDBJ databases">
        <title>Draft genome of C. aurimucosum strain 2274.</title>
        <authorList>
            <person name="Pacheco L.G.C."/>
            <person name="Aguiar E.R.G.R."/>
            <person name="Santos C.S."/>
            <person name="Rocha D.J.P.G."/>
            <person name="Sant'Anna L.O."/>
            <person name="Mattos-Guaraldi A.L."/>
            <person name="Santos L.S."/>
        </authorList>
    </citation>
    <scope>NUCLEOTIDE SEQUENCE [LARGE SCALE GENOMIC DNA]</scope>
    <source>
        <strain evidence="3 4">2274</strain>
    </source>
</reference>
<dbReference type="GO" id="GO:0046373">
    <property type="term" value="P:L-arabinose metabolic process"/>
    <property type="evidence" value="ECO:0007669"/>
    <property type="project" value="InterPro"/>
</dbReference>
<accession>A0A553FMP3</accession>
<feature type="domain" description="Alpha-L-arabinofuranosidase B arabinose-binding" evidence="2">
    <location>
        <begin position="161"/>
        <end position="211"/>
    </location>
</feature>
<gene>
    <name evidence="3" type="ORF">FNY97_13145</name>
</gene>
<proteinExistence type="predicted"/>
<dbReference type="SUPFAM" id="SSF110221">
    <property type="entry name" value="AbfB domain"/>
    <property type="match status" value="1"/>
</dbReference>
<sequence>MKRVFVILAGVATSFVLQMIAIAPASGATVEWGASQQPCSLAKKQIHIDTSSRDGAICFDVAHPSFIRLDVTQAYGVRNRTDFDVSVAFRINEGAVFWQETLRPNGLRTLDVDRKRTRVIELMVGDPGVLSAPQSPGVDKLVSIAQEADGKWQYVGMNAGDDRARIQRLSLGSSFEDRLDATFKIRPALDRNQTTCFSLESVSYPGSYLTIDTPLGAVARKVAPQPQSATWCFDETETGSYKLRGSYAGRNFWLQKTMLGTVQALPSQSDRDKWVLHDGLGDPQS</sequence>
<dbReference type="Proteomes" id="UP000320443">
    <property type="component" value="Unassembled WGS sequence"/>
</dbReference>
<evidence type="ECO:0000313" key="3">
    <source>
        <dbReference type="EMBL" id="TRX58515.1"/>
    </source>
</evidence>
<evidence type="ECO:0000259" key="2">
    <source>
        <dbReference type="Pfam" id="PF05270"/>
    </source>
</evidence>
<comment type="caution">
    <text evidence="3">The sequence shown here is derived from an EMBL/GenBank/DDBJ whole genome shotgun (WGS) entry which is preliminary data.</text>
</comment>
<keyword evidence="4" id="KW-1185">Reference proteome</keyword>
<feature type="signal peptide" evidence="1">
    <location>
        <begin position="1"/>
        <end position="27"/>
    </location>
</feature>
<dbReference type="Gene3D" id="2.80.10.50">
    <property type="match status" value="1"/>
</dbReference>
<protein>
    <recommendedName>
        <fullName evidence="2">Alpha-L-arabinofuranosidase B arabinose-binding domain-containing protein</fullName>
    </recommendedName>
</protein>
<dbReference type="GO" id="GO:0046556">
    <property type="term" value="F:alpha-L-arabinofuranosidase activity"/>
    <property type="evidence" value="ECO:0007669"/>
    <property type="project" value="InterPro"/>
</dbReference>
<feature type="chain" id="PRO_5038625757" description="Alpha-L-arabinofuranosidase B arabinose-binding domain-containing protein" evidence="1">
    <location>
        <begin position="28"/>
        <end position="285"/>
    </location>
</feature>